<reference evidence="1 2" key="1">
    <citation type="submission" date="2016-11" db="EMBL/GenBank/DDBJ databases">
        <authorList>
            <person name="Manzoor S."/>
        </authorList>
    </citation>
    <scope>NUCLEOTIDE SEQUENCE [LARGE SCALE GENOMIC DNA]</scope>
    <source>
        <strain evidence="1">Clostridium ultunense strain Esp</strain>
    </source>
</reference>
<evidence type="ECO:0000313" key="1">
    <source>
        <dbReference type="EMBL" id="SHD76448.1"/>
    </source>
</evidence>
<sequence>MKFRRLITGIGLKFLGKGLVSCSKIEKAIQKELEFYEDGFIIELKVFNTDTQVAVEKVGNNFKYLGSNYNRAPDLSIAFKSYEAALMLILGQIGVYEGYAQHRFIVKGDLIASMPFIRILYYVEAYLFPKIISKKILKEIPKLSSNKIKAYIRLIA</sequence>
<dbReference type="EMBL" id="LT669839">
    <property type="protein sequence ID" value="SHD76448.1"/>
    <property type="molecule type" value="Genomic_DNA"/>
</dbReference>
<dbReference type="Proteomes" id="UP000245423">
    <property type="component" value="Chromosome 1"/>
</dbReference>
<dbReference type="HOGENOM" id="CLU_128120_1_0_9"/>
<gene>
    <name evidence="1" type="ORF">CUESP1_1073</name>
</gene>
<evidence type="ECO:0008006" key="3">
    <source>
        <dbReference type="Google" id="ProtNLM"/>
    </source>
</evidence>
<protein>
    <recommendedName>
        <fullName evidence="3">SCP2 domain-containing protein</fullName>
    </recommendedName>
</protein>
<accession>M1YQZ4</accession>
<name>M1YQZ4_9FIRM</name>
<proteinExistence type="predicted"/>
<organism evidence="1 2">
    <name type="scientific">[Clostridium] ultunense Esp</name>
    <dbReference type="NCBI Taxonomy" id="1288971"/>
    <lineage>
        <taxon>Bacteria</taxon>
        <taxon>Bacillati</taxon>
        <taxon>Bacillota</taxon>
        <taxon>Tissierellia</taxon>
        <taxon>Tissierellales</taxon>
        <taxon>Tepidimicrobiaceae</taxon>
        <taxon>Schnuerera</taxon>
    </lineage>
</organism>
<evidence type="ECO:0000313" key="2">
    <source>
        <dbReference type="Proteomes" id="UP000245423"/>
    </source>
</evidence>
<dbReference type="RefSeq" id="WP_005582606.1">
    <property type="nucleotide sequence ID" value="NZ_LT669839.1"/>
</dbReference>
<dbReference type="OrthoDB" id="1642498at2"/>
<dbReference type="AlphaFoldDB" id="M1YQZ4"/>
<keyword evidence="2" id="KW-1185">Reference proteome</keyword>